<dbReference type="InterPro" id="IPR021314">
    <property type="entry name" value="DUF2911"/>
</dbReference>
<evidence type="ECO:0000256" key="2">
    <source>
        <dbReference type="SAM" id="SignalP"/>
    </source>
</evidence>
<dbReference type="KEGG" id="fax:FUAX_10660"/>
<name>A0AAU9CQF2_9BACT</name>
<feature type="chain" id="PRO_5043314089" description="DUF2911 domain-containing protein" evidence="2">
    <location>
        <begin position="22"/>
        <end position="280"/>
    </location>
</feature>
<feature type="signal peptide" evidence="2">
    <location>
        <begin position="1"/>
        <end position="21"/>
    </location>
</feature>
<evidence type="ECO:0000313" key="4">
    <source>
        <dbReference type="Proteomes" id="UP001348817"/>
    </source>
</evidence>
<keyword evidence="2" id="KW-0732">Signal</keyword>
<dbReference type="AlphaFoldDB" id="A0AAU9CQF2"/>
<dbReference type="Pfam" id="PF11138">
    <property type="entry name" value="DUF2911"/>
    <property type="match status" value="1"/>
</dbReference>
<dbReference type="SUPFAM" id="SSF48452">
    <property type="entry name" value="TPR-like"/>
    <property type="match status" value="1"/>
</dbReference>
<feature type="coiled-coil region" evidence="1">
    <location>
        <begin position="233"/>
        <end position="260"/>
    </location>
</feature>
<dbReference type="EMBL" id="AP025314">
    <property type="protein sequence ID" value="BDD08634.1"/>
    <property type="molecule type" value="Genomic_DNA"/>
</dbReference>
<accession>A0AAU9CQF2</accession>
<reference evidence="3 4" key="1">
    <citation type="submission" date="2021-12" db="EMBL/GenBank/DDBJ databases">
        <title>Genome sequencing of bacteria with rrn-lacking chromosome and rrn-plasmid.</title>
        <authorList>
            <person name="Anda M."/>
            <person name="Iwasaki W."/>
        </authorList>
    </citation>
    <scope>NUCLEOTIDE SEQUENCE [LARGE SCALE GENOMIC DNA]</scope>
    <source>
        <strain evidence="3 4">DSM 100852</strain>
    </source>
</reference>
<proteinExistence type="predicted"/>
<dbReference type="RefSeq" id="WP_338393880.1">
    <property type="nucleotide sequence ID" value="NZ_AP025314.1"/>
</dbReference>
<protein>
    <recommendedName>
        <fullName evidence="5">DUF2911 domain-containing protein</fullName>
    </recommendedName>
</protein>
<evidence type="ECO:0000256" key="1">
    <source>
        <dbReference type="SAM" id="Coils"/>
    </source>
</evidence>
<organism evidence="3 4">
    <name type="scientific">Fulvitalea axinellae</name>
    <dbReference type="NCBI Taxonomy" id="1182444"/>
    <lineage>
        <taxon>Bacteria</taxon>
        <taxon>Pseudomonadati</taxon>
        <taxon>Bacteroidota</taxon>
        <taxon>Cytophagia</taxon>
        <taxon>Cytophagales</taxon>
        <taxon>Persicobacteraceae</taxon>
        <taxon>Fulvitalea</taxon>
    </lineage>
</organism>
<gene>
    <name evidence="3" type="ORF">FUAX_10660</name>
</gene>
<evidence type="ECO:0000313" key="3">
    <source>
        <dbReference type="EMBL" id="BDD08634.1"/>
    </source>
</evidence>
<sequence>MMKKVLALAAFLFAGGLLTQAQDLPQPSPASTVNQKVGLTDVKVEYSRPGVKGRKIFGDLVPFDKVWRTGANACTKITFSTDITFAGKPVKSGTYALFTVPGKKSWEVVLNTNTKQWGAGQYDPAKNVASVTVEATKSDFRESFTIDIADLKDESASVQIAWENTSVKVPFEVPTRKMALANINRKLKEIENPANTYFASARYYLSIGENKKGLDYAIKGAKDSNRYWVIRVLAEAYAANNDYSNAIKEAKRSLELAKKAGNQDYVKINEKNIKKWSKAI</sequence>
<dbReference type="InterPro" id="IPR011990">
    <property type="entry name" value="TPR-like_helical_dom_sf"/>
</dbReference>
<dbReference type="Proteomes" id="UP001348817">
    <property type="component" value="Chromosome"/>
</dbReference>
<keyword evidence="1" id="KW-0175">Coiled coil</keyword>
<evidence type="ECO:0008006" key="5">
    <source>
        <dbReference type="Google" id="ProtNLM"/>
    </source>
</evidence>
<keyword evidence="4" id="KW-1185">Reference proteome</keyword>
<dbReference type="Gene3D" id="1.25.40.10">
    <property type="entry name" value="Tetratricopeptide repeat domain"/>
    <property type="match status" value="1"/>
</dbReference>